<organism evidence="1 2">
    <name type="scientific">Penicillium antarcticum</name>
    <dbReference type="NCBI Taxonomy" id="416450"/>
    <lineage>
        <taxon>Eukaryota</taxon>
        <taxon>Fungi</taxon>
        <taxon>Dikarya</taxon>
        <taxon>Ascomycota</taxon>
        <taxon>Pezizomycotina</taxon>
        <taxon>Eurotiomycetes</taxon>
        <taxon>Eurotiomycetidae</taxon>
        <taxon>Eurotiales</taxon>
        <taxon>Aspergillaceae</taxon>
        <taxon>Penicillium</taxon>
    </lineage>
</organism>
<proteinExistence type="predicted"/>
<dbReference type="AlphaFoldDB" id="A0A1V6PQE3"/>
<gene>
    <name evidence="1" type="ORF">PENANT_c058G11464</name>
</gene>
<reference evidence="2" key="1">
    <citation type="journal article" date="2017" name="Nat. Microbiol.">
        <title>Global analysis of biosynthetic gene clusters reveals vast potential of secondary metabolite production in Penicillium species.</title>
        <authorList>
            <person name="Nielsen J.C."/>
            <person name="Grijseels S."/>
            <person name="Prigent S."/>
            <person name="Ji B."/>
            <person name="Dainat J."/>
            <person name="Nielsen K.F."/>
            <person name="Frisvad J.C."/>
            <person name="Workman M."/>
            <person name="Nielsen J."/>
        </authorList>
    </citation>
    <scope>NUCLEOTIDE SEQUENCE [LARGE SCALE GENOMIC DNA]</scope>
    <source>
        <strain evidence="2">IBT 31811</strain>
    </source>
</reference>
<dbReference type="EMBL" id="MDYN01000058">
    <property type="protein sequence ID" value="OQD79183.1"/>
    <property type="molecule type" value="Genomic_DNA"/>
</dbReference>
<protein>
    <recommendedName>
        <fullName evidence="3">RGS domain-containing protein</fullName>
    </recommendedName>
</protein>
<dbReference type="InterPro" id="IPR044926">
    <property type="entry name" value="RGS_subdomain_2"/>
</dbReference>
<evidence type="ECO:0000313" key="2">
    <source>
        <dbReference type="Proteomes" id="UP000191672"/>
    </source>
</evidence>
<name>A0A1V6PQE3_9EURO</name>
<dbReference type="Gene3D" id="1.10.167.10">
    <property type="entry name" value="Regulator of G-protein Signalling 4, domain 2"/>
    <property type="match status" value="1"/>
</dbReference>
<evidence type="ECO:0008006" key="3">
    <source>
        <dbReference type="Google" id="ProtNLM"/>
    </source>
</evidence>
<dbReference type="Proteomes" id="UP000191672">
    <property type="component" value="Unassembled WGS sequence"/>
</dbReference>
<comment type="caution">
    <text evidence="1">The sequence shown here is derived from an EMBL/GenBank/DDBJ whole genome shotgun (WGS) entry which is preliminary data.</text>
</comment>
<evidence type="ECO:0000313" key="1">
    <source>
        <dbReference type="EMBL" id="OQD79183.1"/>
    </source>
</evidence>
<dbReference type="InterPro" id="IPR036305">
    <property type="entry name" value="RGS_sf"/>
</dbReference>
<accession>A0A1V6PQE3</accession>
<keyword evidence="2" id="KW-1185">Reference proteome</keyword>
<dbReference type="SUPFAM" id="SSF48097">
    <property type="entry name" value="Regulator of G-protein signaling, RGS"/>
    <property type="match status" value="1"/>
</dbReference>
<sequence>MYYESFASAYIQLGCLSRNCSERPEVDLLLRHWQNLVSTFLLSGSPQEIDLSTEERMGILSYRITAIPPPPYVLEHVVRRLYDQIEESMFPEFLFRDSGKDGAGPRHTPSALLVEQHPLETFRALCSLLAYKATYVFHSEQVDGIARASEWKCLGEAICRHILEYHGVKYAFPPQQAFPGFGKREEFSFVVTVRCLEAFQSTGPP</sequence>